<evidence type="ECO:0000259" key="2">
    <source>
        <dbReference type="PROSITE" id="PS50127"/>
    </source>
</evidence>
<protein>
    <submittedName>
        <fullName evidence="3">Ubiquitin-conjugating enzyme E2G 1b (UBC7 homolog, yeast)</fullName>
    </submittedName>
</protein>
<organism evidence="3 4">
    <name type="scientific">Cynoglossus semilaevis</name>
    <name type="common">Tongue sole</name>
    <dbReference type="NCBI Taxonomy" id="244447"/>
    <lineage>
        <taxon>Eukaryota</taxon>
        <taxon>Metazoa</taxon>
        <taxon>Chordata</taxon>
        <taxon>Craniata</taxon>
        <taxon>Vertebrata</taxon>
        <taxon>Euteleostomi</taxon>
        <taxon>Actinopterygii</taxon>
        <taxon>Neopterygii</taxon>
        <taxon>Teleostei</taxon>
        <taxon>Neoteleostei</taxon>
        <taxon>Acanthomorphata</taxon>
        <taxon>Carangaria</taxon>
        <taxon>Pleuronectiformes</taxon>
        <taxon>Pleuronectoidei</taxon>
        <taxon>Cynoglossidae</taxon>
        <taxon>Cynoglossinae</taxon>
        <taxon>Cynoglossus</taxon>
    </lineage>
</organism>
<reference evidence="3 4" key="1">
    <citation type="journal article" date="2014" name="Nat. Genet.">
        <title>Whole-genome sequence of a flatfish provides insights into ZW sex chromosome evolution and adaptation to a benthic lifestyle.</title>
        <authorList>
            <person name="Chen S."/>
            <person name="Zhang G."/>
            <person name="Shao C."/>
            <person name="Huang Q."/>
            <person name="Liu G."/>
            <person name="Zhang P."/>
            <person name="Song W."/>
            <person name="An N."/>
            <person name="Chalopin D."/>
            <person name="Volff J.N."/>
            <person name="Hong Y."/>
            <person name="Li Q."/>
            <person name="Sha Z."/>
            <person name="Zhou H."/>
            <person name="Xie M."/>
            <person name="Yu Q."/>
            <person name="Liu Y."/>
            <person name="Xiang H."/>
            <person name="Wang N."/>
            <person name="Wu K."/>
            <person name="Yang C."/>
            <person name="Zhou Q."/>
            <person name="Liao X."/>
            <person name="Yang L."/>
            <person name="Hu Q."/>
            <person name="Zhang J."/>
            <person name="Meng L."/>
            <person name="Jin L."/>
            <person name="Tian Y."/>
            <person name="Lian J."/>
            <person name="Yang J."/>
            <person name="Miao G."/>
            <person name="Liu S."/>
            <person name="Liang Z."/>
            <person name="Yan F."/>
            <person name="Li Y."/>
            <person name="Sun B."/>
            <person name="Zhang H."/>
            <person name="Zhang J."/>
            <person name="Zhu Y."/>
            <person name="Du M."/>
            <person name="Zhao Y."/>
            <person name="Schartl M."/>
            <person name="Tang Q."/>
            <person name="Wang J."/>
        </authorList>
    </citation>
    <scope>NUCLEOTIDE SEQUENCE</scope>
</reference>
<dbReference type="Ensembl" id="ENSCSET00000028807.1">
    <property type="protein sequence ID" value="ENSCSEP00000028426.1"/>
    <property type="gene ID" value="ENSCSEG00000018176.1"/>
</dbReference>
<dbReference type="PANTHER" id="PTHR24067">
    <property type="entry name" value="UBIQUITIN-CONJUGATING ENZYME E2"/>
    <property type="match status" value="1"/>
</dbReference>
<dbReference type="STRING" id="244447.ENSCSEP00000028426"/>
<feature type="chain" id="PRO_5018035234" evidence="1">
    <location>
        <begin position="25"/>
        <end position="181"/>
    </location>
</feature>
<dbReference type="InterPro" id="IPR050113">
    <property type="entry name" value="Ub_conjugating_enzyme"/>
</dbReference>
<feature type="domain" description="UBC core" evidence="2">
    <location>
        <begin position="24"/>
        <end position="181"/>
    </location>
</feature>
<sequence>HNESNQFFIFIVLFNLLTFKMTEQSSLLLRKQLAELNKNPVEGFSAGLINDDDIYQWEVVVMGPRDTLYEGGVFKATLFFPRDYPLKPPKMTFVTEIWHPNFSQVFSLTDLRVSSSHPGLCRKSQRCLTPESCSSFPLRSRCLRWVGLYSRADVKQAQLISDKLQRASLNMEIKMFSNPLR</sequence>
<evidence type="ECO:0000313" key="3">
    <source>
        <dbReference type="Ensembl" id="ENSCSEP00000028426.1"/>
    </source>
</evidence>
<keyword evidence="1" id="KW-0732">Signal</keyword>
<feature type="signal peptide" evidence="1">
    <location>
        <begin position="1"/>
        <end position="24"/>
    </location>
</feature>
<dbReference type="Gene3D" id="3.10.110.10">
    <property type="entry name" value="Ubiquitin Conjugating Enzyme"/>
    <property type="match status" value="1"/>
</dbReference>
<dbReference type="InParanoid" id="A0A3P8WSE1"/>
<dbReference type="Proteomes" id="UP000265120">
    <property type="component" value="Chromosome 3"/>
</dbReference>
<proteinExistence type="predicted"/>
<evidence type="ECO:0000256" key="1">
    <source>
        <dbReference type="SAM" id="SignalP"/>
    </source>
</evidence>
<accession>A0A3P8WSE1</accession>
<dbReference type="PROSITE" id="PS50127">
    <property type="entry name" value="UBC_2"/>
    <property type="match status" value="1"/>
</dbReference>
<name>A0A3P8WSE1_CYNSE</name>
<reference evidence="3" key="3">
    <citation type="submission" date="2025-09" db="UniProtKB">
        <authorList>
            <consortium name="Ensembl"/>
        </authorList>
    </citation>
    <scope>IDENTIFICATION</scope>
</reference>
<dbReference type="Pfam" id="PF00179">
    <property type="entry name" value="UQ_con"/>
    <property type="match status" value="1"/>
</dbReference>
<keyword evidence="4" id="KW-1185">Reference proteome</keyword>
<evidence type="ECO:0000313" key="4">
    <source>
        <dbReference type="Proteomes" id="UP000265120"/>
    </source>
</evidence>
<dbReference type="AlphaFoldDB" id="A0A3P8WSE1"/>
<dbReference type="SMART" id="SM00212">
    <property type="entry name" value="UBCc"/>
    <property type="match status" value="1"/>
</dbReference>
<reference evidence="3" key="2">
    <citation type="submission" date="2025-08" db="UniProtKB">
        <authorList>
            <consortium name="Ensembl"/>
        </authorList>
    </citation>
    <scope>IDENTIFICATION</scope>
</reference>
<dbReference type="GeneTree" id="ENSGT00940000165298"/>
<dbReference type="SUPFAM" id="SSF54495">
    <property type="entry name" value="UBC-like"/>
    <property type="match status" value="1"/>
</dbReference>
<dbReference type="InterPro" id="IPR000608">
    <property type="entry name" value="UBC"/>
</dbReference>
<dbReference type="InterPro" id="IPR016135">
    <property type="entry name" value="UBQ-conjugating_enzyme/RWD"/>
</dbReference>